<reference evidence="3" key="1">
    <citation type="submission" date="2019-08" db="EMBL/GenBank/DDBJ databases">
        <authorList>
            <person name="Kucharzyk K."/>
            <person name="Murdoch R.W."/>
            <person name="Higgins S."/>
            <person name="Loffler F."/>
        </authorList>
    </citation>
    <scope>NUCLEOTIDE SEQUENCE</scope>
</reference>
<evidence type="ECO:0000313" key="2">
    <source>
        <dbReference type="EMBL" id="MPL58327.1"/>
    </source>
</evidence>
<comment type="caution">
    <text evidence="3">The sequence shown here is derived from an EMBL/GenBank/DDBJ whole genome shotgun (WGS) entry which is preliminary data.</text>
</comment>
<dbReference type="GO" id="GO:0006950">
    <property type="term" value="P:response to stress"/>
    <property type="evidence" value="ECO:0007669"/>
    <property type="project" value="TreeGrafter"/>
</dbReference>
<dbReference type="SMART" id="SM00347">
    <property type="entry name" value="HTH_MARR"/>
    <property type="match status" value="1"/>
</dbReference>
<sequence>MKKNSKTKVKYCNNPTCYCLDMRKASQKVTNIYTNALKPINISVTQFGLLKHIQTLQPINVTDLANEMELDRTTVVRTLKILENRGYILDISEDRKRNRKLILTNNGKSAVNNGTILWSKVQDKFKDFLGEEDLKELLRIISKLELIN</sequence>
<dbReference type="InterPro" id="IPR039422">
    <property type="entry name" value="MarR/SlyA-like"/>
</dbReference>
<name>A0A644TYI7_9ZZZZ</name>
<gene>
    <name evidence="2" type="ORF">SDC9_03858</name>
    <name evidence="3" type="ORF">SDC9_17815</name>
</gene>
<evidence type="ECO:0000259" key="1">
    <source>
        <dbReference type="PROSITE" id="PS50995"/>
    </source>
</evidence>
<dbReference type="PANTHER" id="PTHR33164">
    <property type="entry name" value="TRANSCRIPTIONAL REGULATOR, MARR FAMILY"/>
    <property type="match status" value="1"/>
</dbReference>
<evidence type="ECO:0000313" key="3">
    <source>
        <dbReference type="EMBL" id="MPL72035.1"/>
    </source>
</evidence>
<protein>
    <recommendedName>
        <fullName evidence="1">HTH marR-type domain-containing protein</fullName>
    </recommendedName>
</protein>
<dbReference type="GO" id="GO:0003700">
    <property type="term" value="F:DNA-binding transcription factor activity"/>
    <property type="evidence" value="ECO:0007669"/>
    <property type="project" value="InterPro"/>
</dbReference>
<dbReference type="EMBL" id="VSSQ01000006">
    <property type="protein sequence ID" value="MPL58327.1"/>
    <property type="molecule type" value="Genomic_DNA"/>
</dbReference>
<accession>A0A644TYI7</accession>
<dbReference type="InterPro" id="IPR036390">
    <property type="entry name" value="WH_DNA-bd_sf"/>
</dbReference>
<dbReference type="InterPro" id="IPR036388">
    <property type="entry name" value="WH-like_DNA-bd_sf"/>
</dbReference>
<dbReference type="SUPFAM" id="SSF46785">
    <property type="entry name" value="Winged helix' DNA-binding domain"/>
    <property type="match status" value="1"/>
</dbReference>
<dbReference type="PROSITE" id="PS50995">
    <property type="entry name" value="HTH_MARR_2"/>
    <property type="match status" value="1"/>
</dbReference>
<dbReference type="AlphaFoldDB" id="A0A644TYI7"/>
<feature type="domain" description="HTH marR-type" evidence="1">
    <location>
        <begin position="15"/>
        <end position="146"/>
    </location>
</feature>
<organism evidence="3">
    <name type="scientific">bioreactor metagenome</name>
    <dbReference type="NCBI Taxonomy" id="1076179"/>
    <lineage>
        <taxon>unclassified sequences</taxon>
        <taxon>metagenomes</taxon>
        <taxon>ecological metagenomes</taxon>
    </lineage>
</organism>
<dbReference type="InterPro" id="IPR000835">
    <property type="entry name" value="HTH_MarR-typ"/>
</dbReference>
<proteinExistence type="predicted"/>
<dbReference type="EMBL" id="VSSQ01000063">
    <property type="protein sequence ID" value="MPL72035.1"/>
    <property type="molecule type" value="Genomic_DNA"/>
</dbReference>
<dbReference type="Gene3D" id="1.10.10.10">
    <property type="entry name" value="Winged helix-like DNA-binding domain superfamily/Winged helix DNA-binding domain"/>
    <property type="match status" value="1"/>
</dbReference>
<dbReference type="PANTHER" id="PTHR33164:SF105">
    <property type="entry name" value="TRANSCRIPTIONAL REPRESSOR PROTEIN-RELATED"/>
    <property type="match status" value="1"/>
</dbReference>
<dbReference type="Pfam" id="PF01047">
    <property type="entry name" value="MarR"/>
    <property type="match status" value="1"/>
</dbReference>